<accession>K0TAS9</accession>
<organism evidence="2 3">
    <name type="scientific">Thalassiosira oceanica</name>
    <name type="common">Marine diatom</name>
    <dbReference type="NCBI Taxonomy" id="159749"/>
    <lineage>
        <taxon>Eukaryota</taxon>
        <taxon>Sar</taxon>
        <taxon>Stramenopiles</taxon>
        <taxon>Ochrophyta</taxon>
        <taxon>Bacillariophyta</taxon>
        <taxon>Coscinodiscophyceae</taxon>
        <taxon>Thalassiosirophycidae</taxon>
        <taxon>Thalassiosirales</taxon>
        <taxon>Thalassiosiraceae</taxon>
        <taxon>Thalassiosira</taxon>
    </lineage>
</organism>
<name>K0TAS9_THAOC</name>
<sequence>MPSRCRPQAAIGKPSFACFPVDYLPDVWGLTSQPTCQKEISPMQRRTKDPKTSAGVGEENVTGLGQASKPLKLLFA</sequence>
<evidence type="ECO:0000256" key="1">
    <source>
        <dbReference type="SAM" id="MobiDB-lite"/>
    </source>
</evidence>
<reference evidence="2 3" key="1">
    <citation type="journal article" date="2012" name="Genome Biol.">
        <title>Genome and low-iron response of an oceanic diatom adapted to chronic iron limitation.</title>
        <authorList>
            <person name="Lommer M."/>
            <person name="Specht M."/>
            <person name="Roy A.S."/>
            <person name="Kraemer L."/>
            <person name="Andreson R."/>
            <person name="Gutowska M.A."/>
            <person name="Wolf J."/>
            <person name="Bergner S.V."/>
            <person name="Schilhabel M.B."/>
            <person name="Klostermeier U.C."/>
            <person name="Beiko R.G."/>
            <person name="Rosenstiel P."/>
            <person name="Hippler M."/>
            <person name="Laroche J."/>
        </authorList>
    </citation>
    <scope>NUCLEOTIDE SEQUENCE [LARGE SCALE GENOMIC DNA]</scope>
    <source>
        <strain evidence="2 3">CCMP1005</strain>
    </source>
</reference>
<dbReference type="EMBL" id="AGNL01012900">
    <property type="protein sequence ID" value="EJK67597.1"/>
    <property type="molecule type" value="Genomic_DNA"/>
</dbReference>
<comment type="caution">
    <text evidence="2">The sequence shown here is derived from an EMBL/GenBank/DDBJ whole genome shotgun (WGS) entry which is preliminary data.</text>
</comment>
<keyword evidence="3" id="KW-1185">Reference proteome</keyword>
<feature type="region of interest" description="Disordered" evidence="1">
    <location>
        <begin position="40"/>
        <end position="62"/>
    </location>
</feature>
<protein>
    <submittedName>
        <fullName evidence="2">Uncharacterized protein</fullName>
    </submittedName>
</protein>
<evidence type="ECO:0000313" key="2">
    <source>
        <dbReference type="EMBL" id="EJK67597.1"/>
    </source>
</evidence>
<dbReference type="Proteomes" id="UP000266841">
    <property type="component" value="Unassembled WGS sequence"/>
</dbReference>
<proteinExistence type="predicted"/>
<gene>
    <name evidence="2" type="ORF">THAOC_11347</name>
</gene>
<dbReference type="AlphaFoldDB" id="K0TAS9"/>
<evidence type="ECO:0000313" key="3">
    <source>
        <dbReference type="Proteomes" id="UP000266841"/>
    </source>
</evidence>